<dbReference type="PROSITE" id="PS00237">
    <property type="entry name" value="G_PROTEIN_RECEP_F1_1"/>
    <property type="match status" value="1"/>
</dbReference>
<evidence type="ECO:0000259" key="16">
    <source>
        <dbReference type="PROSITE" id="PS50262"/>
    </source>
</evidence>
<evidence type="ECO:0000256" key="8">
    <source>
        <dbReference type="ARBA" id="ARBA00023157"/>
    </source>
</evidence>
<dbReference type="GO" id="GO:0004947">
    <property type="term" value="F:bradykinin receptor activity"/>
    <property type="evidence" value="ECO:0007669"/>
    <property type="project" value="InterPro"/>
</dbReference>
<dbReference type="InterPro" id="IPR000276">
    <property type="entry name" value="GPCR_Rhodpsn"/>
</dbReference>
<name>A0A6J2V625_CHACN</name>
<evidence type="ECO:0000256" key="9">
    <source>
        <dbReference type="ARBA" id="ARBA00023170"/>
    </source>
</evidence>
<evidence type="ECO:0000256" key="13">
    <source>
        <dbReference type="RuleBase" id="RU000688"/>
    </source>
</evidence>
<feature type="transmembrane region" description="Helical" evidence="15">
    <location>
        <begin position="38"/>
        <end position="59"/>
    </location>
</feature>
<evidence type="ECO:0000256" key="4">
    <source>
        <dbReference type="ARBA" id="ARBA00022692"/>
    </source>
</evidence>
<evidence type="ECO:0000256" key="2">
    <source>
        <dbReference type="ARBA" id="ARBA00021062"/>
    </source>
</evidence>
<dbReference type="PRINTS" id="PR00425">
    <property type="entry name" value="BRADYKININR"/>
</dbReference>
<dbReference type="RefSeq" id="XP_030626641.1">
    <property type="nucleotide sequence ID" value="XM_030770781.1"/>
</dbReference>
<keyword evidence="9 13" id="KW-0675">Receptor</keyword>
<evidence type="ECO:0000313" key="18">
    <source>
        <dbReference type="RefSeq" id="XP_030626641.1"/>
    </source>
</evidence>
<keyword evidence="11 13" id="KW-0807">Transducer</keyword>
<evidence type="ECO:0000256" key="11">
    <source>
        <dbReference type="ARBA" id="ARBA00023224"/>
    </source>
</evidence>
<dbReference type="Pfam" id="PF00001">
    <property type="entry name" value="7tm_1"/>
    <property type="match status" value="1"/>
</dbReference>
<dbReference type="Gene3D" id="1.20.1070.10">
    <property type="entry name" value="Rhodopsin 7-helix transmembrane proteins"/>
    <property type="match status" value="1"/>
</dbReference>
<evidence type="ECO:0000313" key="17">
    <source>
        <dbReference type="Proteomes" id="UP000504632"/>
    </source>
</evidence>
<dbReference type="InParanoid" id="A0A6J2V625"/>
<evidence type="ECO:0000256" key="14">
    <source>
        <dbReference type="SAM" id="MobiDB-lite"/>
    </source>
</evidence>
<dbReference type="PROSITE" id="PS50262">
    <property type="entry name" value="G_PROTEIN_RECEP_F1_2"/>
    <property type="match status" value="1"/>
</dbReference>
<dbReference type="OrthoDB" id="6076970at2759"/>
<dbReference type="AlphaFoldDB" id="A0A6J2V625"/>
<dbReference type="InterPro" id="IPR017452">
    <property type="entry name" value="GPCR_Rhodpsn_7TM"/>
</dbReference>
<evidence type="ECO:0000256" key="10">
    <source>
        <dbReference type="ARBA" id="ARBA00023180"/>
    </source>
</evidence>
<evidence type="ECO:0000256" key="12">
    <source>
        <dbReference type="ARBA" id="ARBA00025112"/>
    </source>
</evidence>
<organism evidence="17 18">
    <name type="scientific">Chanos chanos</name>
    <name type="common">Milkfish</name>
    <name type="synonym">Mugil chanos</name>
    <dbReference type="NCBI Taxonomy" id="29144"/>
    <lineage>
        <taxon>Eukaryota</taxon>
        <taxon>Metazoa</taxon>
        <taxon>Chordata</taxon>
        <taxon>Craniata</taxon>
        <taxon>Vertebrata</taxon>
        <taxon>Euteleostomi</taxon>
        <taxon>Actinopterygii</taxon>
        <taxon>Neopterygii</taxon>
        <taxon>Teleostei</taxon>
        <taxon>Ostariophysi</taxon>
        <taxon>Gonorynchiformes</taxon>
        <taxon>Chanidae</taxon>
        <taxon>Chanos</taxon>
    </lineage>
</organism>
<dbReference type="PANTHER" id="PTHR10489:SF957">
    <property type="entry name" value="B2 BRADYKININ RECEPTOR"/>
    <property type="match status" value="1"/>
</dbReference>
<dbReference type="SUPFAM" id="SSF81321">
    <property type="entry name" value="Family A G protein-coupled receptor-like"/>
    <property type="match status" value="1"/>
</dbReference>
<gene>
    <name evidence="18" type="primary">LOC115809210</name>
</gene>
<dbReference type="GO" id="GO:0060326">
    <property type="term" value="P:cell chemotaxis"/>
    <property type="evidence" value="ECO:0007669"/>
    <property type="project" value="TreeGrafter"/>
</dbReference>
<comment type="function">
    <text evidence="12">This is a receptor for bradykinin. Could be a factor in chronic pain and inflammation.</text>
</comment>
<evidence type="ECO:0000256" key="7">
    <source>
        <dbReference type="ARBA" id="ARBA00023136"/>
    </source>
</evidence>
<dbReference type="PANTHER" id="PTHR10489">
    <property type="entry name" value="CELL ADHESION MOLECULE"/>
    <property type="match status" value="1"/>
</dbReference>
<feature type="region of interest" description="Disordered" evidence="14">
    <location>
        <begin position="340"/>
        <end position="362"/>
    </location>
</feature>
<keyword evidence="17" id="KW-1185">Reference proteome</keyword>
<dbReference type="GO" id="GO:0007204">
    <property type="term" value="P:positive regulation of cytosolic calcium ion concentration"/>
    <property type="evidence" value="ECO:0007669"/>
    <property type="project" value="TreeGrafter"/>
</dbReference>
<dbReference type="GO" id="GO:0019957">
    <property type="term" value="F:C-C chemokine binding"/>
    <property type="evidence" value="ECO:0007669"/>
    <property type="project" value="TreeGrafter"/>
</dbReference>
<dbReference type="GO" id="GO:0019722">
    <property type="term" value="P:calcium-mediated signaling"/>
    <property type="evidence" value="ECO:0007669"/>
    <property type="project" value="TreeGrafter"/>
</dbReference>
<dbReference type="GO" id="GO:0006955">
    <property type="term" value="P:immune response"/>
    <property type="evidence" value="ECO:0007669"/>
    <property type="project" value="TreeGrafter"/>
</dbReference>
<feature type="compositionally biased region" description="Basic and acidic residues" evidence="14">
    <location>
        <begin position="341"/>
        <end position="354"/>
    </location>
</feature>
<keyword evidence="7 15" id="KW-0472">Membrane</keyword>
<keyword evidence="3" id="KW-1003">Cell membrane</keyword>
<proteinExistence type="inferred from homology"/>
<feature type="transmembrane region" description="Helical" evidence="15">
    <location>
        <begin position="152"/>
        <end position="170"/>
    </location>
</feature>
<reference evidence="18" key="1">
    <citation type="submission" date="2025-08" db="UniProtKB">
        <authorList>
            <consortium name="RefSeq"/>
        </authorList>
    </citation>
    <scope>IDENTIFICATION</scope>
</reference>
<evidence type="ECO:0000256" key="3">
    <source>
        <dbReference type="ARBA" id="ARBA00022475"/>
    </source>
</evidence>
<dbReference type="InterPro" id="IPR050119">
    <property type="entry name" value="CCR1-9-like"/>
</dbReference>
<dbReference type="InterPro" id="IPR000496">
    <property type="entry name" value="Brdyknn_rcpt"/>
</dbReference>
<evidence type="ECO:0000256" key="6">
    <source>
        <dbReference type="ARBA" id="ARBA00023040"/>
    </source>
</evidence>
<feature type="transmembrane region" description="Helical" evidence="15">
    <location>
        <begin position="71"/>
        <end position="90"/>
    </location>
</feature>
<evidence type="ECO:0000256" key="1">
    <source>
        <dbReference type="ARBA" id="ARBA00004651"/>
    </source>
</evidence>
<dbReference type="GO" id="GO:0006954">
    <property type="term" value="P:inflammatory response"/>
    <property type="evidence" value="ECO:0007669"/>
    <property type="project" value="InterPro"/>
</dbReference>
<feature type="transmembrane region" description="Helical" evidence="15">
    <location>
        <begin position="110"/>
        <end position="132"/>
    </location>
</feature>
<feature type="transmembrane region" description="Helical" evidence="15">
    <location>
        <begin position="199"/>
        <end position="221"/>
    </location>
</feature>
<dbReference type="InterPro" id="IPR001186">
    <property type="entry name" value="Brdyknn_1_rcpt"/>
</dbReference>
<dbReference type="GO" id="GO:0016493">
    <property type="term" value="F:C-C chemokine receptor activity"/>
    <property type="evidence" value="ECO:0007669"/>
    <property type="project" value="TreeGrafter"/>
</dbReference>
<protein>
    <recommendedName>
        <fullName evidence="2">B1 bradykinin receptor</fullName>
    </recommendedName>
</protein>
<feature type="domain" description="G-protein coupled receptors family 1 profile" evidence="16">
    <location>
        <begin position="49"/>
        <end position="306"/>
    </location>
</feature>
<keyword evidence="10" id="KW-0325">Glycoprotein</keyword>
<dbReference type="GO" id="GO:0009612">
    <property type="term" value="P:response to mechanical stimulus"/>
    <property type="evidence" value="ECO:0007669"/>
    <property type="project" value="InterPro"/>
</dbReference>
<keyword evidence="4 13" id="KW-0812">Transmembrane</keyword>
<dbReference type="GeneID" id="115809210"/>
<feature type="transmembrane region" description="Helical" evidence="15">
    <location>
        <begin position="242"/>
        <end position="260"/>
    </location>
</feature>
<accession>A0A6J2V625</accession>
<sequence length="362" mass="40976">MAPNSTEEGSSTLDSYLDVDNCSYTTAWLWLSTLQPTYILLVSMVGVAGNGFVLAVFCLQRKFCSVADVYLGNLAAADLAMVACLPFWAVTIARDYSWTYGVPLCKLVNVVISMNYYCSIMFLVLVSVDRYLALVRPMHPSRLRRVVWAKRACWSVWVLAFLFSIPTLIFRSVSYIPDLDVQACFLVFPHVGWKVPRNLTIIVLGYLVPLPVLVFCTYHMVKALGGRHRAGELPGVRREKRATVLVLIVMAVFVICWTPYHVYRLLDTLDYFEVLPGCLWGHVLDVVEQVSSYFAYGNSSMNPFLYVIVGKHFRKRVKGAFRRVLGMDWKQGNITTVSKLPESRKGSRENEIRILPRGQSDA</sequence>
<dbReference type="GO" id="GO:0009897">
    <property type="term" value="C:external side of plasma membrane"/>
    <property type="evidence" value="ECO:0007669"/>
    <property type="project" value="TreeGrafter"/>
</dbReference>
<comment type="subcellular location">
    <subcellularLocation>
        <location evidence="1">Cell membrane</location>
        <topology evidence="1">Multi-pass membrane protein</topology>
    </subcellularLocation>
</comment>
<evidence type="ECO:0000256" key="15">
    <source>
        <dbReference type="SAM" id="Phobius"/>
    </source>
</evidence>
<dbReference type="PRINTS" id="PR00237">
    <property type="entry name" value="GPCRRHODOPSN"/>
</dbReference>
<keyword evidence="8" id="KW-1015">Disulfide bond</keyword>
<dbReference type="PRINTS" id="PR00993">
    <property type="entry name" value="BRADYKINNB1R"/>
</dbReference>
<keyword evidence="6 13" id="KW-0297">G-protein coupled receptor</keyword>
<dbReference type="Proteomes" id="UP000504632">
    <property type="component" value="Chromosome 4"/>
</dbReference>
<keyword evidence="5 15" id="KW-1133">Transmembrane helix</keyword>
<comment type="similarity">
    <text evidence="13">Belongs to the G-protein coupled receptor 1 family.</text>
</comment>
<evidence type="ECO:0000256" key="5">
    <source>
        <dbReference type="ARBA" id="ARBA00022989"/>
    </source>
</evidence>